<dbReference type="SUPFAM" id="SSF52540">
    <property type="entry name" value="P-loop containing nucleoside triphosphate hydrolases"/>
    <property type="match status" value="1"/>
</dbReference>
<evidence type="ECO:0000256" key="2">
    <source>
        <dbReference type="ARBA" id="ARBA00022741"/>
    </source>
</evidence>
<evidence type="ECO:0000259" key="12">
    <source>
        <dbReference type="PROSITE" id="PS51192"/>
    </source>
</evidence>
<evidence type="ECO:0000256" key="5">
    <source>
        <dbReference type="ARBA" id="ARBA00022840"/>
    </source>
</evidence>
<evidence type="ECO:0000313" key="15">
    <source>
        <dbReference type="EMBL" id="CUU56253.1"/>
    </source>
</evidence>
<dbReference type="GO" id="GO:0016887">
    <property type="term" value="F:ATP hydrolysis activity"/>
    <property type="evidence" value="ECO:0007669"/>
    <property type="project" value="RHEA"/>
</dbReference>
<dbReference type="InterPro" id="IPR011545">
    <property type="entry name" value="DEAD/DEAH_box_helicase_dom"/>
</dbReference>
<dbReference type="EMBL" id="FAOZ01000007">
    <property type="protein sequence ID" value="CUU56253.1"/>
    <property type="molecule type" value="Genomic_DNA"/>
</dbReference>
<dbReference type="PANTHER" id="PTHR47963">
    <property type="entry name" value="DEAD-BOX ATP-DEPENDENT RNA HELICASE 47, MITOCHONDRIAL"/>
    <property type="match status" value="1"/>
</dbReference>
<dbReference type="InterPro" id="IPR000629">
    <property type="entry name" value="RNA-helicase_DEAD-box_CS"/>
</dbReference>
<dbReference type="Gene3D" id="3.40.50.300">
    <property type="entry name" value="P-loop containing nucleotide triphosphate hydrolases"/>
    <property type="match status" value="2"/>
</dbReference>
<dbReference type="FunFam" id="3.40.50.300:FF:000108">
    <property type="entry name" value="ATP-dependent RNA helicase RhlE"/>
    <property type="match status" value="1"/>
</dbReference>
<keyword evidence="3 9" id="KW-0378">Hydrolase</keyword>
<evidence type="ECO:0000259" key="13">
    <source>
        <dbReference type="PROSITE" id="PS51194"/>
    </source>
</evidence>
<comment type="similarity">
    <text evidence="9">Belongs to the DEAD box helicase family. DeaD/CsdA subfamily.</text>
</comment>
<keyword evidence="2 9" id="KW-0547">Nucleotide-binding</keyword>
<organism evidence="15 16">
    <name type="scientific">Parafrankia irregularis</name>
    <dbReference type="NCBI Taxonomy" id="795642"/>
    <lineage>
        <taxon>Bacteria</taxon>
        <taxon>Bacillati</taxon>
        <taxon>Actinomycetota</taxon>
        <taxon>Actinomycetes</taxon>
        <taxon>Frankiales</taxon>
        <taxon>Frankiaceae</taxon>
        <taxon>Parafrankia</taxon>
    </lineage>
</organism>
<dbReference type="InterPro" id="IPR044742">
    <property type="entry name" value="DEAD/DEAH_RhlB"/>
</dbReference>
<keyword evidence="1 9" id="KW-0963">Cytoplasm</keyword>
<dbReference type="GO" id="GO:0070417">
    <property type="term" value="P:cellular response to cold"/>
    <property type="evidence" value="ECO:0007669"/>
    <property type="project" value="InterPro"/>
</dbReference>
<dbReference type="AlphaFoldDB" id="A0A0S4QLD7"/>
<comment type="subcellular location">
    <subcellularLocation>
        <location evidence="9">Cytoplasm</location>
    </subcellularLocation>
</comment>
<dbReference type="Proteomes" id="UP000198802">
    <property type="component" value="Unassembled WGS sequence"/>
</dbReference>
<dbReference type="Pfam" id="PF00270">
    <property type="entry name" value="DEAD"/>
    <property type="match status" value="1"/>
</dbReference>
<evidence type="ECO:0000256" key="8">
    <source>
        <dbReference type="ARBA" id="ARBA00047984"/>
    </source>
</evidence>
<dbReference type="GO" id="GO:0000027">
    <property type="term" value="P:ribosomal large subunit assembly"/>
    <property type="evidence" value="ECO:0007669"/>
    <property type="project" value="UniProtKB-UniRule"/>
</dbReference>
<evidence type="ECO:0000256" key="10">
    <source>
        <dbReference type="PROSITE-ProRule" id="PRU00552"/>
    </source>
</evidence>
<feature type="compositionally biased region" description="Basic residues" evidence="11">
    <location>
        <begin position="549"/>
        <end position="566"/>
    </location>
</feature>
<dbReference type="InterPro" id="IPR027417">
    <property type="entry name" value="P-loop_NTPase"/>
</dbReference>
<dbReference type="SMART" id="SM00487">
    <property type="entry name" value="DEXDc"/>
    <property type="match status" value="1"/>
</dbReference>
<protein>
    <recommendedName>
        <fullName evidence="9">ATP-dependent RNA helicase DeaD</fullName>
        <ecNumber evidence="9">3.6.4.13</ecNumber>
    </recommendedName>
    <alternativeName>
        <fullName evidence="9">Cold-shock DEAD box protein A</fullName>
    </alternativeName>
</protein>
<keyword evidence="4 9" id="KW-0347">Helicase</keyword>
<dbReference type="InterPro" id="IPR005580">
    <property type="entry name" value="DbpA/CsdA_RNA-bd_dom"/>
</dbReference>
<dbReference type="Pfam" id="PF25399">
    <property type="entry name" value="DeaD_dimer"/>
    <property type="match status" value="1"/>
</dbReference>
<proteinExistence type="inferred from homology"/>
<dbReference type="Pfam" id="PF00271">
    <property type="entry name" value="Helicase_C"/>
    <property type="match status" value="1"/>
</dbReference>
<feature type="region of interest" description="Disordered" evidence="11">
    <location>
        <begin position="528"/>
        <end position="566"/>
    </location>
</feature>
<dbReference type="GO" id="GO:0005524">
    <property type="term" value="F:ATP binding"/>
    <property type="evidence" value="ECO:0007669"/>
    <property type="project" value="UniProtKB-UniRule"/>
</dbReference>
<dbReference type="InterPro" id="IPR057325">
    <property type="entry name" value="DeaD_dimer"/>
</dbReference>
<feature type="compositionally biased region" description="Basic and acidic residues" evidence="11">
    <location>
        <begin position="535"/>
        <end position="544"/>
    </location>
</feature>
<dbReference type="HAMAP" id="MF_00964">
    <property type="entry name" value="DEAD_helicase_DeaD"/>
    <property type="match status" value="1"/>
</dbReference>
<keyword evidence="5 9" id="KW-0067">ATP-binding</keyword>
<reference evidence="16" key="1">
    <citation type="submission" date="2015-11" db="EMBL/GenBank/DDBJ databases">
        <authorList>
            <person name="Varghese N."/>
        </authorList>
    </citation>
    <scope>NUCLEOTIDE SEQUENCE [LARGE SCALE GENOMIC DNA]</scope>
    <source>
        <strain evidence="16">DSM 45899</strain>
    </source>
</reference>
<dbReference type="GO" id="GO:0005829">
    <property type="term" value="C:cytosol"/>
    <property type="evidence" value="ECO:0007669"/>
    <property type="project" value="TreeGrafter"/>
</dbReference>
<feature type="domain" description="Helicase ATP-binding" evidence="12">
    <location>
        <begin position="39"/>
        <end position="210"/>
    </location>
</feature>
<evidence type="ECO:0000256" key="4">
    <source>
        <dbReference type="ARBA" id="ARBA00022806"/>
    </source>
</evidence>
<dbReference type="PROSITE" id="PS51195">
    <property type="entry name" value="Q_MOTIF"/>
    <property type="match status" value="1"/>
</dbReference>
<dbReference type="PROSITE" id="PS00039">
    <property type="entry name" value="DEAD_ATP_HELICASE"/>
    <property type="match status" value="1"/>
</dbReference>
<comment type="function">
    <text evidence="9">DEAD-box RNA helicase involved in various cellular processes at low temperature, including ribosome biogenesis, mRNA degradation and translation initiation.</text>
</comment>
<dbReference type="InterPro" id="IPR028618">
    <property type="entry name" value="DEAD_helicase_DeaD"/>
</dbReference>
<evidence type="ECO:0000259" key="14">
    <source>
        <dbReference type="PROSITE" id="PS51195"/>
    </source>
</evidence>
<dbReference type="PROSITE" id="PS51192">
    <property type="entry name" value="HELICASE_ATP_BIND_1"/>
    <property type="match status" value="1"/>
</dbReference>
<evidence type="ECO:0000256" key="3">
    <source>
        <dbReference type="ARBA" id="ARBA00022801"/>
    </source>
</evidence>
<dbReference type="SMART" id="SM00490">
    <property type="entry name" value="HELICc"/>
    <property type="match status" value="1"/>
</dbReference>
<dbReference type="RefSeq" id="WP_091276210.1">
    <property type="nucleotide sequence ID" value="NZ_FAOZ01000007.1"/>
</dbReference>
<dbReference type="InterPro" id="IPR014014">
    <property type="entry name" value="RNA_helicase_DEAD_Q_motif"/>
</dbReference>
<evidence type="ECO:0000256" key="11">
    <source>
        <dbReference type="SAM" id="MobiDB-lite"/>
    </source>
</evidence>
<dbReference type="InterPro" id="IPR034415">
    <property type="entry name" value="CsdA_RRM"/>
</dbReference>
<dbReference type="InterPro" id="IPR014001">
    <property type="entry name" value="Helicase_ATP-bd"/>
</dbReference>
<evidence type="ECO:0000256" key="1">
    <source>
        <dbReference type="ARBA" id="ARBA00022490"/>
    </source>
</evidence>
<dbReference type="Pfam" id="PF03880">
    <property type="entry name" value="DbpA"/>
    <property type="match status" value="1"/>
</dbReference>
<dbReference type="GO" id="GO:0006401">
    <property type="term" value="P:RNA catabolic process"/>
    <property type="evidence" value="ECO:0007669"/>
    <property type="project" value="UniProtKB-UniRule"/>
</dbReference>
<dbReference type="InterPro" id="IPR050547">
    <property type="entry name" value="DEAD_box_RNA_helicases"/>
</dbReference>
<evidence type="ECO:0000256" key="7">
    <source>
        <dbReference type="ARBA" id="ARBA00023016"/>
    </source>
</evidence>
<gene>
    <name evidence="9" type="primary">deaD</name>
    <name evidence="9" type="synonym">csdA</name>
    <name evidence="15" type="ORF">Ga0074812_107137</name>
</gene>
<comment type="catalytic activity">
    <reaction evidence="8 9">
        <text>ATP + H2O = ADP + phosphate + H(+)</text>
        <dbReference type="Rhea" id="RHEA:13065"/>
        <dbReference type="ChEBI" id="CHEBI:15377"/>
        <dbReference type="ChEBI" id="CHEBI:15378"/>
        <dbReference type="ChEBI" id="CHEBI:30616"/>
        <dbReference type="ChEBI" id="CHEBI:43474"/>
        <dbReference type="ChEBI" id="CHEBI:456216"/>
        <dbReference type="EC" id="3.6.4.13"/>
    </reaction>
</comment>
<keyword evidence="6 9" id="KW-0694">RNA-binding</keyword>
<dbReference type="GO" id="GO:0003724">
    <property type="term" value="F:RNA helicase activity"/>
    <property type="evidence" value="ECO:0007669"/>
    <property type="project" value="UniProtKB-UniRule"/>
</dbReference>
<evidence type="ECO:0000256" key="6">
    <source>
        <dbReference type="ARBA" id="ARBA00022884"/>
    </source>
</evidence>
<keyword evidence="16" id="KW-1185">Reference proteome</keyword>
<evidence type="ECO:0000256" key="9">
    <source>
        <dbReference type="HAMAP-Rule" id="MF_00964"/>
    </source>
</evidence>
<dbReference type="CDD" id="cd18787">
    <property type="entry name" value="SF2_C_DEAD"/>
    <property type="match status" value="1"/>
</dbReference>
<evidence type="ECO:0000313" key="16">
    <source>
        <dbReference type="Proteomes" id="UP000198802"/>
    </source>
</evidence>
<name>A0A0S4QLD7_9ACTN</name>
<feature type="domain" description="Helicase C-terminal" evidence="13">
    <location>
        <begin position="234"/>
        <end position="381"/>
    </location>
</feature>
<dbReference type="InterPro" id="IPR012677">
    <property type="entry name" value="Nucleotide-bd_a/b_plait_sf"/>
</dbReference>
<sequence length="566" mass="61649">MTESEDQQTFQDLGLGTAVLRALTELGYEVPSPIQVGTIPALLAGRDVVGLAQTGTGKTAAFALPILSRIDVRSTSTQALVLAPTRELVLQVAEAFGRYSHHLTGLHVLPVYGGQAYAPQLAGIRRGAQVIVGTPGRVIDHLERGTLNLGGLRTLVLDEADEMLRMGFQEEVDRILADTPDAKQVALFSATMPAPIRRISRQYLRDPVEITVRARTVTAANTRQRFLTVAGPRKMDALTRVLEVEPFEAMIIFVRTKSATEDVAERLRSRGFATEAINGDLSQPQREKLIAQLRDGTLDLLVATDVAARGLDVERITHVVNYDIPTDPESYVHRIGRTGRAGRSGEALLLVTPREKGLLAAIEKATRQPLAEMELPTAENVNAQRVAKFHDAITAALDAPAHAVFRDLVLGYTHEHDVPLADIAAALAVMTRHDQGEFLLPPDTAPPARERPARGASGPRRVYATYRIGVGHRQRVTPGQIVGALANEGGLDRADFGRIDIRVDYSLVELPSDLTKETRQALSRTRIAGQPLNLRAERPNRESGARLGVSRRGKPAPSARRPRRPV</sequence>
<dbReference type="GO" id="GO:0005840">
    <property type="term" value="C:ribosome"/>
    <property type="evidence" value="ECO:0007669"/>
    <property type="project" value="TreeGrafter"/>
</dbReference>
<keyword evidence="7 9" id="KW-0346">Stress response</keyword>
<dbReference type="PANTHER" id="PTHR47963:SF8">
    <property type="entry name" value="ATP-DEPENDENT RNA HELICASE DEAD"/>
    <property type="match status" value="1"/>
</dbReference>
<feature type="short sequence motif" description="Q motif" evidence="10">
    <location>
        <begin position="8"/>
        <end position="36"/>
    </location>
</feature>
<dbReference type="GO" id="GO:0033592">
    <property type="term" value="F:RNA strand annealing activity"/>
    <property type="evidence" value="ECO:0007669"/>
    <property type="project" value="TreeGrafter"/>
</dbReference>
<dbReference type="EC" id="3.6.4.13" evidence="9"/>
<dbReference type="InterPro" id="IPR001650">
    <property type="entry name" value="Helicase_C-like"/>
</dbReference>
<dbReference type="CDD" id="cd00268">
    <property type="entry name" value="DEADc"/>
    <property type="match status" value="1"/>
</dbReference>
<dbReference type="PROSITE" id="PS51194">
    <property type="entry name" value="HELICASE_CTER"/>
    <property type="match status" value="1"/>
</dbReference>
<feature type="domain" description="DEAD-box RNA helicase Q" evidence="14">
    <location>
        <begin position="8"/>
        <end position="36"/>
    </location>
</feature>
<feature type="region of interest" description="Disordered" evidence="11">
    <location>
        <begin position="439"/>
        <end position="458"/>
    </location>
</feature>
<dbReference type="Gene3D" id="3.30.70.330">
    <property type="match status" value="1"/>
</dbReference>
<dbReference type="CDD" id="cd12499">
    <property type="entry name" value="RRM_EcCsdA_like"/>
    <property type="match status" value="1"/>
</dbReference>
<accession>A0A0S4QLD7</accession>